<comment type="caution">
    <text evidence="2">The sequence shown here is derived from an EMBL/GenBank/DDBJ whole genome shotgun (WGS) entry which is preliminary data.</text>
</comment>
<evidence type="ECO:0000313" key="3">
    <source>
        <dbReference type="Proteomes" id="UP000215896"/>
    </source>
</evidence>
<keyword evidence="2" id="KW-0808">Transferase</keyword>
<dbReference type="InterPro" id="IPR000182">
    <property type="entry name" value="GNAT_dom"/>
</dbReference>
<dbReference type="OrthoDB" id="4119890at2"/>
<gene>
    <name evidence="2" type="ORF">CGZ94_11775</name>
</gene>
<dbReference type="GO" id="GO:0016747">
    <property type="term" value="F:acyltransferase activity, transferring groups other than amino-acyl groups"/>
    <property type="evidence" value="ECO:0007669"/>
    <property type="project" value="InterPro"/>
</dbReference>
<organism evidence="2 3">
    <name type="scientific">Enemella evansiae</name>
    <dbReference type="NCBI Taxonomy" id="2016499"/>
    <lineage>
        <taxon>Bacteria</taxon>
        <taxon>Bacillati</taxon>
        <taxon>Actinomycetota</taxon>
        <taxon>Actinomycetes</taxon>
        <taxon>Propionibacteriales</taxon>
        <taxon>Propionibacteriaceae</taxon>
        <taxon>Enemella</taxon>
    </lineage>
</organism>
<name>A0A255GDV5_9ACTN</name>
<keyword evidence="3" id="KW-1185">Reference proteome</keyword>
<reference evidence="2 3" key="1">
    <citation type="submission" date="2017-07" db="EMBL/GenBank/DDBJ databases">
        <title>Draft whole genome sequences of clinical Proprionibacteriaceae strains.</title>
        <authorList>
            <person name="Bernier A.-M."/>
            <person name="Bernard K."/>
            <person name="Domingo M.-C."/>
        </authorList>
    </citation>
    <scope>NUCLEOTIDE SEQUENCE [LARGE SCALE GENOMIC DNA]</scope>
    <source>
        <strain evidence="2 3">NML 030167</strain>
    </source>
</reference>
<dbReference type="SUPFAM" id="SSF55729">
    <property type="entry name" value="Acyl-CoA N-acyltransferases (Nat)"/>
    <property type="match status" value="1"/>
</dbReference>
<dbReference type="Gene3D" id="3.40.630.30">
    <property type="match status" value="1"/>
</dbReference>
<dbReference type="InterPro" id="IPR016181">
    <property type="entry name" value="Acyl_CoA_acyltransferase"/>
</dbReference>
<dbReference type="EMBL" id="NMVO01000013">
    <property type="protein sequence ID" value="OYO13632.1"/>
    <property type="molecule type" value="Genomic_DNA"/>
</dbReference>
<dbReference type="Proteomes" id="UP000215896">
    <property type="component" value="Unassembled WGS sequence"/>
</dbReference>
<sequence length="359" mass="39895">MSLTVSEISPPLIDGAPNPELAEVIELWRRWGEDRFGHDDFQHGMTGLAHRLTGTSRVARRMWVVREGERVVGSLQLDLPLGDNEHLADLEPCVDPSVDPAAVLEALWHTVRPVLRAEGRTAVSLWVSDPILTPDPAAETVTASTGSGAVRLDATARWLLDTGFVLDQVERSGLLRIPEGLGDLDRLQAEAERASGDYELVQWSGPTPPELRDGLAVLRGRMSTDVPIGDLPRGAETWNAERVSELDEFHRKEKLDDLWTIAVRRGSGEPVAHTFLSVPQEKPGLAWQEDTLVRPDHRGHRLGLLVKTANLRRLRAEHPGVRRVRTWNADENAHMLAINDALGFRPDAIEGLWLLTRIE</sequence>
<protein>
    <submittedName>
        <fullName evidence="2">GNAT family N-acetyltransferase</fullName>
    </submittedName>
</protein>
<proteinExistence type="predicted"/>
<feature type="domain" description="N-acetyltransferase" evidence="1">
    <location>
        <begin position="221"/>
        <end position="359"/>
    </location>
</feature>
<accession>A0A255GDV5</accession>
<dbReference type="RefSeq" id="WP_094405722.1">
    <property type="nucleotide sequence ID" value="NZ_NMVO01000013.1"/>
</dbReference>
<dbReference type="AlphaFoldDB" id="A0A255GDV5"/>
<dbReference type="PROSITE" id="PS51186">
    <property type="entry name" value="GNAT"/>
    <property type="match status" value="1"/>
</dbReference>
<evidence type="ECO:0000259" key="1">
    <source>
        <dbReference type="PROSITE" id="PS51186"/>
    </source>
</evidence>
<evidence type="ECO:0000313" key="2">
    <source>
        <dbReference type="EMBL" id="OYO13632.1"/>
    </source>
</evidence>